<evidence type="ECO:0000313" key="2">
    <source>
        <dbReference type="Proteomes" id="UP000285839"/>
    </source>
</evidence>
<gene>
    <name evidence="1" type="ORF">DWY46_14475</name>
</gene>
<sequence length="155" mass="17286">MIDFTNKAITTKSDLESEQLLKKAVAQGFGLPKGEKALIANRFFRFIGTPYKQILIPATISHAEFDQAISYTDLFGDPETELRKIVDSATRWCRAYGYEHLSIFANEGIDKFSGKGLAKTSEGIIQRVDADVMKPRKITIAELEKQLGCPIEIVS</sequence>
<dbReference type="EMBL" id="QRUH01000013">
    <property type="protein sequence ID" value="RGR46611.1"/>
    <property type="molecule type" value="Genomic_DNA"/>
</dbReference>
<comment type="caution">
    <text evidence="1">The sequence shown here is derived from an EMBL/GenBank/DDBJ whole genome shotgun (WGS) entry which is preliminary data.</text>
</comment>
<evidence type="ECO:0000313" key="1">
    <source>
        <dbReference type="EMBL" id="RGR46611.1"/>
    </source>
</evidence>
<proteinExistence type="predicted"/>
<dbReference type="RefSeq" id="WP_118031616.1">
    <property type="nucleotide sequence ID" value="NZ_QRUH01000013.1"/>
</dbReference>
<organism evidence="1 2">
    <name type="scientific">Blautia obeum</name>
    <dbReference type="NCBI Taxonomy" id="40520"/>
    <lineage>
        <taxon>Bacteria</taxon>
        <taxon>Bacillati</taxon>
        <taxon>Bacillota</taxon>
        <taxon>Clostridia</taxon>
        <taxon>Lachnospirales</taxon>
        <taxon>Lachnospiraceae</taxon>
        <taxon>Blautia</taxon>
    </lineage>
</organism>
<reference evidence="1 2" key="1">
    <citation type="submission" date="2018-08" db="EMBL/GenBank/DDBJ databases">
        <title>A genome reference for cultivated species of the human gut microbiota.</title>
        <authorList>
            <person name="Zou Y."/>
            <person name="Xue W."/>
            <person name="Luo G."/>
        </authorList>
    </citation>
    <scope>NUCLEOTIDE SEQUENCE [LARGE SCALE GENOMIC DNA]</scope>
    <source>
        <strain evidence="1 2">AF25-21</strain>
    </source>
</reference>
<dbReference type="AlphaFoldDB" id="A0A412EMS8"/>
<protein>
    <submittedName>
        <fullName evidence="1">Uncharacterized protein</fullName>
    </submittedName>
</protein>
<dbReference type="Proteomes" id="UP000285839">
    <property type="component" value="Unassembled WGS sequence"/>
</dbReference>
<accession>A0A412EMS8</accession>
<name>A0A412EMS8_9FIRM</name>